<reference evidence="16" key="1">
    <citation type="submission" date="2021-01" db="EMBL/GenBank/DDBJ databases">
        <title>Genomic Encyclopedia of Type Strains, Phase IV (KMG-IV): sequencing the most valuable type-strain genomes for metagenomic binning, comparative biology and taxonomic classification.</title>
        <authorList>
            <person name="Goeker M."/>
        </authorList>
    </citation>
    <scope>NUCLEOTIDE SEQUENCE</scope>
    <source>
        <strain evidence="16">DSM 25523</strain>
    </source>
</reference>
<feature type="binding site" evidence="14">
    <location>
        <position position="1109"/>
    </location>
    <ligand>
        <name>[4Fe-4S] cluster</name>
        <dbReference type="ChEBI" id="CHEBI:49883"/>
    </ligand>
</feature>
<dbReference type="InterPro" id="IPR014140">
    <property type="entry name" value="DNA_helicase_suAddB"/>
</dbReference>
<dbReference type="InterPro" id="IPR027417">
    <property type="entry name" value="P-loop_NTPase"/>
</dbReference>
<dbReference type="Proteomes" id="UP000717624">
    <property type="component" value="Unassembled WGS sequence"/>
</dbReference>
<keyword evidence="7 14" id="KW-0347">Helicase</keyword>
<dbReference type="AlphaFoldDB" id="A0A938Y0G2"/>
<evidence type="ECO:0000256" key="3">
    <source>
        <dbReference type="ARBA" id="ARBA00022723"/>
    </source>
</evidence>
<keyword evidence="2 14" id="KW-0540">Nuclease</keyword>
<feature type="binding site" evidence="14">
    <location>
        <position position="786"/>
    </location>
    <ligand>
        <name>[4Fe-4S] cluster</name>
        <dbReference type="ChEBI" id="CHEBI:49883"/>
    </ligand>
</feature>
<dbReference type="GO" id="GO:0005524">
    <property type="term" value="F:ATP binding"/>
    <property type="evidence" value="ECO:0007669"/>
    <property type="project" value="UniProtKB-UniRule"/>
</dbReference>
<dbReference type="GO" id="GO:0004386">
    <property type="term" value="F:helicase activity"/>
    <property type="evidence" value="ECO:0007669"/>
    <property type="project" value="UniProtKB-KW"/>
</dbReference>
<dbReference type="Pfam" id="PF21445">
    <property type="entry name" value="ADDB_N"/>
    <property type="match status" value="1"/>
</dbReference>
<evidence type="ECO:0000256" key="1">
    <source>
        <dbReference type="ARBA" id="ARBA00022485"/>
    </source>
</evidence>
<keyword evidence="4 14" id="KW-0547">Nucleotide-binding</keyword>
<dbReference type="GO" id="GO:0046872">
    <property type="term" value="F:metal ion binding"/>
    <property type="evidence" value="ECO:0007669"/>
    <property type="project" value="UniProtKB-KW"/>
</dbReference>
<comment type="cofactor">
    <cofactor evidence="14">
        <name>Mg(2+)</name>
        <dbReference type="ChEBI" id="CHEBI:18420"/>
    </cofactor>
</comment>
<evidence type="ECO:0000256" key="11">
    <source>
        <dbReference type="ARBA" id="ARBA00023014"/>
    </source>
</evidence>
<keyword evidence="1 14" id="KW-0004">4Fe-4S</keyword>
<dbReference type="Gene3D" id="3.40.50.300">
    <property type="entry name" value="P-loop containing nucleotide triphosphate hydrolases"/>
    <property type="match status" value="4"/>
</dbReference>
<dbReference type="GO" id="GO:0051539">
    <property type="term" value="F:4 iron, 4 sulfur cluster binding"/>
    <property type="evidence" value="ECO:0007669"/>
    <property type="project" value="UniProtKB-KW"/>
</dbReference>
<comment type="function">
    <text evidence="14">The heterodimer acts as both an ATP-dependent DNA helicase and an ATP-dependent, dual-direction single-stranded exonuclease. Recognizes the chi site generating a DNA molecule suitable for the initiation of homologous recombination. The AddB subunit has 5' -&gt; 3' nuclease activity but not helicase activity.</text>
</comment>
<evidence type="ECO:0000256" key="2">
    <source>
        <dbReference type="ARBA" id="ARBA00022722"/>
    </source>
</evidence>
<evidence type="ECO:0000313" key="17">
    <source>
        <dbReference type="Proteomes" id="UP000717624"/>
    </source>
</evidence>
<organism evidence="16 17">
    <name type="scientific">Brevibacillus fulvus</name>
    <dbReference type="NCBI Taxonomy" id="1125967"/>
    <lineage>
        <taxon>Bacteria</taxon>
        <taxon>Bacillati</taxon>
        <taxon>Bacillota</taxon>
        <taxon>Bacilli</taxon>
        <taxon>Bacillales</taxon>
        <taxon>Paenibacillaceae</taxon>
        <taxon>Brevibacillus</taxon>
    </lineage>
</organism>
<evidence type="ECO:0000256" key="7">
    <source>
        <dbReference type="ARBA" id="ARBA00022806"/>
    </source>
</evidence>
<evidence type="ECO:0000256" key="4">
    <source>
        <dbReference type="ARBA" id="ARBA00022741"/>
    </source>
</evidence>
<feature type="domain" description="UvrD-like helicase C-terminal" evidence="15">
    <location>
        <begin position="274"/>
        <end position="583"/>
    </location>
</feature>
<dbReference type="PANTHER" id="PTHR30591">
    <property type="entry name" value="RECBCD ENZYME SUBUNIT RECC"/>
    <property type="match status" value="1"/>
</dbReference>
<keyword evidence="8 14" id="KW-0269">Exonuclease</keyword>
<dbReference type="GO" id="GO:0003690">
    <property type="term" value="F:double-stranded DNA binding"/>
    <property type="evidence" value="ECO:0007669"/>
    <property type="project" value="UniProtKB-UniRule"/>
</dbReference>
<evidence type="ECO:0000313" key="16">
    <source>
        <dbReference type="EMBL" id="MBM7591086.1"/>
    </source>
</evidence>
<keyword evidence="3 14" id="KW-0479">Metal-binding</keyword>
<evidence type="ECO:0000256" key="13">
    <source>
        <dbReference type="ARBA" id="ARBA00023204"/>
    </source>
</evidence>
<comment type="subunit">
    <text evidence="14">Heterodimer of AddA and AddB.</text>
</comment>
<dbReference type="InterPro" id="IPR014017">
    <property type="entry name" value="DNA_helicase_UvrD-like_C"/>
</dbReference>
<accession>A0A938Y0G2</accession>
<protein>
    <recommendedName>
        <fullName evidence="14">ATP-dependent helicase/deoxyribonuclease subunit B</fullName>
        <ecNumber evidence="14">3.1.-.-</ecNumber>
    </recommendedName>
    <alternativeName>
        <fullName evidence="14">ATP-dependent helicase/nuclease subunit AddB</fullName>
    </alternativeName>
</protein>
<dbReference type="HAMAP" id="MF_01452">
    <property type="entry name" value="AddB_type1"/>
    <property type="match status" value="1"/>
</dbReference>
<feature type="binding site" evidence="14">
    <location>
        <position position="1106"/>
    </location>
    <ligand>
        <name>[4Fe-4S] cluster</name>
        <dbReference type="ChEBI" id="CHEBI:49883"/>
    </ligand>
</feature>
<evidence type="ECO:0000256" key="6">
    <source>
        <dbReference type="ARBA" id="ARBA00022801"/>
    </source>
</evidence>
<evidence type="ECO:0000256" key="10">
    <source>
        <dbReference type="ARBA" id="ARBA00023004"/>
    </source>
</evidence>
<dbReference type="GO" id="GO:0000724">
    <property type="term" value="P:double-strand break repair via homologous recombination"/>
    <property type="evidence" value="ECO:0007669"/>
    <property type="project" value="UniProtKB-UniRule"/>
</dbReference>
<keyword evidence="6 14" id="KW-0378">Hydrolase</keyword>
<comment type="miscellaneous">
    <text evidence="14">Despite having conserved helicase domains, this subunit does not have helicase activity.</text>
</comment>
<keyword evidence="17" id="KW-1185">Reference proteome</keyword>
<proteinExistence type="inferred from homology"/>
<keyword evidence="13 14" id="KW-0234">DNA repair</keyword>
<dbReference type="EC" id="3.1.-.-" evidence="14"/>
<feature type="binding site" evidence="14">
    <location>
        <position position="1115"/>
    </location>
    <ligand>
        <name>[4Fe-4S] cluster</name>
        <dbReference type="ChEBI" id="CHEBI:49883"/>
    </ligand>
</feature>
<dbReference type="NCBIfam" id="TIGR02773">
    <property type="entry name" value="addB_Gpos"/>
    <property type="match status" value="1"/>
</dbReference>
<comment type="caution">
    <text evidence="16">The sequence shown here is derived from an EMBL/GenBank/DDBJ whole genome shotgun (WGS) entry which is preliminary data.</text>
</comment>
<evidence type="ECO:0000256" key="5">
    <source>
        <dbReference type="ARBA" id="ARBA00022763"/>
    </source>
</evidence>
<evidence type="ECO:0000256" key="8">
    <source>
        <dbReference type="ARBA" id="ARBA00022839"/>
    </source>
</evidence>
<dbReference type="RefSeq" id="WP_204518826.1">
    <property type="nucleotide sequence ID" value="NZ_BAABIN010000014.1"/>
</dbReference>
<dbReference type="Gene3D" id="6.10.140.1030">
    <property type="match status" value="1"/>
</dbReference>
<dbReference type="Pfam" id="PF12705">
    <property type="entry name" value="PDDEXK_1"/>
    <property type="match status" value="1"/>
</dbReference>
<comment type="similarity">
    <text evidence="14">Belongs to the helicase family. AddB/RexB type 1 subfamily.</text>
</comment>
<dbReference type="PROSITE" id="PS51217">
    <property type="entry name" value="UVRD_HELICASE_CTER"/>
    <property type="match status" value="1"/>
</dbReference>
<comment type="cofactor">
    <cofactor evidence="14">
        <name>[4Fe-4S] cluster</name>
        <dbReference type="ChEBI" id="CHEBI:49883"/>
    </cofactor>
    <text evidence="14">Binds 1 [4Fe-4S] cluster.</text>
</comment>
<keyword evidence="9 14" id="KW-0067">ATP-binding</keyword>
<dbReference type="EMBL" id="JAFBEB010000009">
    <property type="protein sequence ID" value="MBM7591086.1"/>
    <property type="molecule type" value="Genomic_DNA"/>
</dbReference>
<keyword evidence="10 14" id="KW-0408">Iron</keyword>
<sequence length="1155" mass="131394">MSLQFVIGRAGTGKTSHILGYIHSRLKADPAESTFIYIVPEQGTFQAEYALATLPELGGVIGSQVLSFNRLAYRLLQELGGMTLLPVDERGKQMVLRMLLERYKDQLQMFQRSAQQPGFVNQLGRMISECKSYGVIFHDLDNLDWGSASLTQKIKDISLIMNAYEAYLSGIYYDTDDMLTRVATLVGQSEYLRQAEIFIDGFSGFTNQEYRMIEQLMVHAKRVTVALSLDPLELAQSTDELALFAPTLKTYHRLAQIAREVAVPLEAPIVRQESYRFAGAPLLAKLEKSYFAWDALPVNAKPARTDELCLVAAVNRRAEVEAAALQILSLVRDHGYHWRDIAILLREMGIYADEIEAVFTEYGIPFFLDQKRTVLHHPLIELIRSSLEVIVSRWRYEAVFRCLKTDLVTPAGGERPTRLEVDLLENYVLAYGIQAYHWSQETDWSFHARHDQDAFEIDAIRRRYAAPLLAFEREMKQAEQTDVRALTTVLYRFLLELGVPQKLAEWQEQAEAAGELETAREHGQVWNDLLELLDQIVEVMGGEQIELATYARILDSGLESIQLGLVPPALDQVLIGSMERSRQPDVKALLILGANDGLLPARPVEEGILDEAEREHLAALGIELAPSARQRLMEEQYLLYQAFTRPSERLWLSCSLADEEGKALLPSPVFERLQELFPELTLRYFYNEPTGEAQQDSFLLGRPDKVFGHLLTLLREFKKGQPLSPFWWEIYDWFVRSDEQRTRQSWLLSGLNYDNRVRPLSKEISAALYGRQLRMSVSRLERFQACPFSHFSSHGLRLTERELFKLERFDVGELFHASLKRAVEVMKDQHLEWERLSEAESMTLADEVVEEVVPQTRSSILTRTARYRYLSGKLKRAVGRAIYVLGEHARRSHFAPVGLEVKFGPGGDLPGLTLPLDQQSFVQLIGRIDRVDLSIDEDRPYLRVIDYKSGAKRLALSDIWNGLNLQLLVYLDVVFSNAEQWLGKKAEIGGVFYYQVADPFVTAKRMLAADEVAKQRTAKLKMKGLMLADPDVARLMDQQVESGSSELLPFGLKKDGTFSAYSSVATAEQFQLLQQHVRDTVRELSARMIAGDIQIDPYTLGTFTACETCSFKAVCQYDQQLSKTETRVLGKWKDQEIWQKLADKFGGGCQDEQQS</sequence>
<evidence type="ECO:0000256" key="12">
    <source>
        <dbReference type="ARBA" id="ARBA00023125"/>
    </source>
</evidence>
<dbReference type="InterPro" id="IPR038726">
    <property type="entry name" value="PDDEXK_AddAB-type"/>
</dbReference>
<evidence type="ECO:0000256" key="14">
    <source>
        <dbReference type="HAMAP-Rule" id="MF_01452"/>
    </source>
</evidence>
<evidence type="ECO:0000259" key="15">
    <source>
        <dbReference type="PROSITE" id="PS51217"/>
    </source>
</evidence>
<dbReference type="InterPro" id="IPR049035">
    <property type="entry name" value="ADDB_N"/>
</dbReference>
<gene>
    <name evidence="14" type="primary">addB</name>
    <name evidence="16" type="ORF">JOD01_002712</name>
</gene>
<keyword evidence="12 14" id="KW-0238">DNA-binding</keyword>
<keyword evidence="5 14" id="KW-0227">DNA damage</keyword>
<name>A0A938Y0G2_9BACL</name>
<dbReference type="SUPFAM" id="SSF52540">
    <property type="entry name" value="P-loop containing nucleoside triphosphate hydrolases"/>
    <property type="match status" value="2"/>
</dbReference>
<dbReference type="GO" id="GO:0008409">
    <property type="term" value="F:5'-3' exonuclease activity"/>
    <property type="evidence" value="ECO:0007669"/>
    <property type="project" value="UniProtKB-UniRule"/>
</dbReference>
<dbReference type="Pfam" id="PF13361">
    <property type="entry name" value="UvrD_C"/>
    <property type="match status" value="1"/>
</dbReference>
<keyword evidence="11 14" id="KW-0411">Iron-sulfur</keyword>
<dbReference type="PANTHER" id="PTHR30591:SF1">
    <property type="entry name" value="RECBCD ENZYME SUBUNIT RECC"/>
    <property type="match status" value="1"/>
</dbReference>
<evidence type="ECO:0000256" key="9">
    <source>
        <dbReference type="ARBA" id="ARBA00022840"/>
    </source>
</evidence>